<organism evidence="1 2">
    <name type="scientific">Streptantibioticus cattleyicolor (strain ATCC 35852 / DSM 46488 / JCM 4925 / NBRC 14057 / NRRL 8057)</name>
    <name type="common">Streptomyces cattleya</name>
    <dbReference type="NCBI Taxonomy" id="1003195"/>
    <lineage>
        <taxon>Bacteria</taxon>
        <taxon>Bacillati</taxon>
        <taxon>Actinomycetota</taxon>
        <taxon>Actinomycetes</taxon>
        <taxon>Kitasatosporales</taxon>
        <taxon>Streptomycetaceae</taxon>
        <taxon>Streptantibioticus</taxon>
    </lineage>
</organism>
<dbReference type="AlphaFoldDB" id="F8JTR6"/>
<evidence type="ECO:0008006" key="3">
    <source>
        <dbReference type="Google" id="ProtNLM"/>
    </source>
</evidence>
<dbReference type="RefSeq" id="WP_014145181.1">
    <property type="nucleotide sequence ID" value="NC_016111.1"/>
</dbReference>
<accession>G8WXK5</accession>
<dbReference type="KEGG" id="scy:SCATT_44640"/>
<gene>
    <name evidence="1" type="ordered locus">SCATT_44640</name>
</gene>
<evidence type="ECO:0000313" key="2">
    <source>
        <dbReference type="Proteomes" id="UP000007842"/>
    </source>
</evidence>
<accession>F8JTR6</accession>
<protein>
    <recommendedName>
        <fullName evidence="3">DNA primase/polymerase bifunctional N-terminal domain-containing protein</fullName>
    </recommendedName>
</protein>
<name>F8JTR6_STREN</name>
<dbReference type="eggNOG" id="ENOG5033VJ3">
    <property type="taxonomic scope" value="Bacteria"/>
</dbReference>
<proteinExistence type="predicted"/>
<dbReference type="PATRIC" id="fig|1003195.11.peg.5912"/>
<dbReference type="STRING" id="1003195.SCATT_44640"/>
<keyword evidence="2" id="KW-1185">Reference proteome</keyword>
<dbReference type="OrthoDB" id="3852429at2"/>
<evidence type="ECO:0000313" key="1">
    <source>
        <dbReference type="EMBL" id="AEW96835.1"/>
    </source>
</evidence>
<reference evidence="2" key="1">
    <citation type="submission" date="2011-12" db="EMBL/GenBank/DDBJ databases">
        <title>Complete genome sequence of Streptomyces cattleya strain DSM 46488.</title>
        <authorList>
            <person name="Ou H.-Y."/>
            <person name="Li P."/>
            <person name="Zhao C."/>
            <person name="O'Hagan D."/>
            <person name="Deng Z."/>
        </authorList>
    </citation>
    <scope>NUCLEOTIDE SEQUENCE [LARGE SCALE GENOMIC DNA]</scope>
    <source>
        <strain evidence="2">ATCC 35852 / DSM 46488 / JCM 4925 / NBRC 14057 / NRRL 8057</strain>
    </source>
</reference>
<dbReference type="HOGENOM" id="CLU_092429_1_0_11"/>
<sequence>MDGAQARKAADWLASAAPDPRACRWAWERDPNGVALLPAGRRWDVAITDGTLGRTALAVLVRLAGRPGPVLATAGETRLGWLVPPGTGRYWVATGVRTAGSGSWIAVPHPGRRPRGIRWLVPPDGSGRLTDPALLESALHEAVALRHDDFRGFDV</sequence>
<dbReference type="KEGG" id="sct:SCAT_4470"/>
<dbReference type="Proteomes" id="UP000007842">
    <property type="component" value="Chromosome"/>
</dbReference>
<dbReference type="EMBL" id="CP003219">
    <property type="protein sequence ID" value="AEW96835.1"/>
    <property type="molecule type" value="Genomic_DNA"/>
</dbReference>